<accession>A0A497YUR2</accession>
<dbReference type="GO" id="GO:0006313">
    <property type="term" value="P:DNA transposition"/>
    <property type="evidence" value="ECO:0007669"/>
    <property type="project" value="InterPro"/>
</dbReference>
<dbReference type="RefSeq" id="WP_158290849.1">
    <property type="nucleotide sequence ID" value="NZ_QBEW01000092.1"/>
</dbReference>
<dbReference type="PANTHER" id="PTHR33258">
    <property type="entry name" value="TRANSPOSASE INSL FOR INSERTION SEQUENCE ELEMENT IS186A-RELATED"/>
    <property type="match status" value="1"/>
</dbReference>
<name>A0A497YUR2_9BACL</name>
<dbReference type="PANTHER" id="PTHR33258:SF1">
    <property type="entry name" value="TRANSPOSASE INSL FOR INSERTION SEQUENCE ELEMENT IS186A-RELATED"/>
    <property type="match status" value="1"/>
</dbReference>
<dbReference type="SUPFAM" id="SSF53098">
    <property type="entry name" value="Ribonuclease H-like"/>
    <property type="match status" value="1"/>
</dbReference>
<dbReference type="AlphaFoldDB" id="A0A497YUR2"/>
<dbReference type="Proteomes" id="UP000280791">
    <property type="component" value="Unassembled WGS sequence"/>
</dbReference>
<evidence type="ECO:0000259" key="5">
    <source>
        <dbReference type="Pfam" id="PF01609"/>
    </source>
</evidence>
<evidence type="ECO:0000256" key="3">
    <source>
        <dbReference type="ARBA" id="ARBA00023125"/>
    </source>
</evidence>
<evidence type="ECO:0000256" key="4">
    <source>
        <dbReference type="ARBA" id="ARBA00023172"/>
    </source>
</evidence>
<evidence type="ECO:0000313" key="7">
    <source>
        <dbReference type="Proteomes" id="UP000280791"/>
    </source>
</evidence>
<protein>
    <submittedName>
        <fullName evidence="6">DDE family transposase</fullName>
    </submittedName>
</protein>
<dbReference type="Pfam" id="PF01609">
    <property type="entry name" value="DDE_Tnp_1"/>
    <property type="match status" value="1"/>
</dbReference>
<dbReference type="GO" id="GO:0004803">
    <property type="term" value="F:transposase activity"/>
    <property type="evidence" value="ECO:0007669"/>
    <property type="project" value="InterPro"/>
</dbReference>
<reference evidence="6 7" key="1">
    <citation type="submission" date="2018-10" db="EMBL/GenBank/DDBJ databases">
        <title>Genomic Encyclopedia of Type Strains, Phase IV (KMG-IV): sequencing the most valuable type-strain genomes for metagenomic binning, comparative biology and taxonomic classification.</title>
        <authorList>
            <person name="Goeker M."/>
        </authorList>
    </citation>
    <scope>NUCLEOTIDE SEQUENCE [LARGE SCALE GENOMIC DNA]</scope>
    <source>
        <strain evidence="6 7">DSM 20549</strain>
    </source>
</reference>
<feature type="domain" description="Transposase IS4-like" evidence="5">
    <location>
        <begin position="121"/>
        <end position="322"/>
    </location>
</feature>
<keyword evidence="4" id="KW-0233">DNA recombination</keyword>
<gene>
    <name evidence="6" type="ORF">DFR62_0789</name>
</gene>
<keyword evidence="7" id="KW-1185">Reference proteome</keyword>
<organism evidence="6 7">
    <name type="scientific">Planococcus citreus</name>
    <dbReference type="NCBI Taxonomy" id="1373"/>
    <lineage>
        <taxon>Bacteria</taxon>
        <taxon>Bacillati</taxon>
        <taxon>Bacillota</taxon>
        <taxon>Bacilli</taxon>
        <taxon>Bacillales</taxon>
        <taxon>Caryophanaceae</taxon>
        <taxon>Planococcus</taxon>
    </lineage>
</organism>
<dbReference type="NCBIfam" id="NF033592">
    <property type="entry name" value="transpos_IS4_1"/>
    <property type="match status" value="1"/>
</dbReference>
<comment type="similarity">
    <text evidence="1">Belongs to the transposase 11 family.</text>
</comment>
<keyword evidence="3" id="KW-0238">DNA-binding</keyword>
<evidence type="ECO:0000313" key="6">
    <source>
        <dbReference type="EMBL" id="RLJ90644.1"/>
    </source>
</evidence>
<evidence type="ECO:0000256" key="1">
    <source>
        <dbReference type="ARBA" id="ARBA00010075"/>
    </source>
</evidence>
<dbReference type="EMBL" id="RCCP01000001">
    <property type="protein sequence ID" value="RLJ90644.1"/>
    <property type="molecule type" value="Genomic_DNA"/>
</dbReference>
<dbReference type="GO" id="GO:0003677">
    <property type="term" value="F:DNA binding"/>
    <property type="evidence" value="ECO:0007669"/>
    <property type="project" value="UniProtKB-KW"/>
</dbReference>
<proteinExistence type="inferred from homology"/>
<comment type="caution">
    <text evidence="6">The sequence shown here is derived from an EMBL/GenBank/DDBJ whole genome shotgun (WGS) entry which is preliminary data.</text>
</comment>
<keyword evidence="2" id="KW-0815">Transposition</keyword>
<dbReference type="InterPro" id="IPR012337">
    <property type="entry name" value="RNaseH-like_sf"/>
</dbReference>
<dbReference type="InterPro" id="IPR002559">
    <property type="entry name" value="Transposase_11"/>
</dbReference>
<dbReference type="InterPro" id="IPR047952">
    <property type="entry name" value="Transpos_IS4"/>
</dbReference>
<evidence type="ECO:0000256" key="2">
    <source>
        <dbReference type="ARBA" id="ARBA00022578"/>
    </source>
</evidence>
<sequence>MKSVDETKVFRQYLQLLPINTLACPLYNYDAKKLTDFSLVKLMIMAVLSKWESHRTIALNVGPEQSFQQELNLKSISHSQISRRLNELNTAHLADLLGRLARHYWILQRHAGGMNPHVGILRIIDATYVKLPDSASNWTAISKVSSGIKLHIRLVVASANSVFPEKMIPSTGNMADVDAANHIIDADSPLYIMDRGYGHKTKMGGWMERNIDFLVRVRHDFRTETLRAYTPELPNVLKDELVSMRTHKKKLRYIEFVDEKNTHYHLITTRLELSEKEILDAYKNRWYIELFFKWIKQHLKVSHLYSESPKGIWNQMFLTLITFALSEILRLTQLPNVSAWAFLRAIRAYIYKTLDDFLAYMTRPLRKSKGRQKIPISRPVQIDFGEDHAIVRPISKHHYIHKHQKS</sequence>